<gene>
    <name evidence="2" type="ORF">UT16_C0004G0005</name>
</gene>
<feature type="domain" description="Methyltransferase type 11" evidence="1">
    <location>
        <begin position="40"/>
        <end position="120"/>
    </location>
</feature>
<organism evidence="2 3">
    <name type="scientific">Candidatus Azambacteria bacterium GW2011_GWA2_39_10</name>
    <dbReference type="NCBI Taxonomy" id="1618611"/>
    <lineage>
        <taxon>Bacteria</taxon>
        <taxon>Candidatus Azamiibacteriota</taxon>
    </lineage>
</organism>
<keyword evidence="2" id="KW-0808">Transferase</keyword>
<comment type="caution">
    <text evidence="2">The sequence shown here is derived from an EMBL/GenBank/DDBJ whole genome shotgun (WGS) entry which is preliminary data.</text>
</comment>
<accession>A0A0G0PU23</accession>
<proteinExistence type="predicted"/>
<name>A0A0G0PU23_9BACT</name>
<dbReference type="GO" id="GO:0008757">
    <property type="term" value="F:S-adenosylmethionine-dependent methyltransferase activity"/>
    <property type="evidence" value="ECO:0007669"/>
    <property type="project" value="InterPro"/>
</dbReference>
<dbReference type="CDD" id="cd02440">
    <property type="entry name" value="AdoMet_MTases"/>
    <property type="match status" value="1"/>
</dbReference>
<evidence type="ECO:0000313" key="3">
    <source>
        <dbReference type="Proteomes" id="UP000034706"/>
    </source>
</evidence>
<dbReference type="EMBL" id="LBVT01000004">
    <property type="protein sequence ID" value="KKQ92851.1"/>
    <property type="molecule type" value="Genomic_DNA"/>
</dbReference>
<keyword evidence="2" id="KW-0489">Methyltransferase</keyword>
<dbReference type="GO" id="GO:0032259">
    <property type="term" value="P:methylation"/>
    <property type="evidence" value="ECO:0007669"/>
    <property type="project" value="UniProtKB-KW"/>
</dbReference>
<dbReference type="InterPro" id="IPR013216">
    <property type="entry name" value="Methyltransf_11"/>
</dbReference>
<reference evidence="2" key="1">
    <citation type="journal article" date="2015" name="Nature">
        <title>rRNA introns, odd ribosomes, and small enigmatic genomes across a large radiation of phyla.</title>
        <authorList>
            <person name="Brown C.T."/>
            <person name="Hug L.A."/>
            <person name="Thomas B.C."/>
            <person name="Sharon I."/>
            <person name="Castelle C.J."/>
            <person name="Singh A."/>
            <person name="Wilkins M.J."/>
            <person name="Williams K.H."/>
            <person name="Banfield J.F."/>
        </authorList>
    </citation>
    <scope>NUCLEOTIDE SEQUENCE [LARGE SCALE GENOMIC DNA]</scope>
</reference>
<dbReference type="Proteomes" id="UP000034706">
    <property type="component" value="Unassembled WGS sequence"/>
</dbReference>
<dbReference type="SUPFAM" id="SSF53335">
    <property type="entry name" value="S-adenosyl-L-methionine-dependent methyltransferases"/>
    <property type="match status" value="1"/>
</dbReference>
<evidence type="ECO:0000259" key="1">
    <source>
        <dbReference type="Pfam" id="PF08241"/>
    </source>
</evidence>
<protein>
    <submittedName>
        <fullName evidence="2">Methyltransferase type 11</fullName>
    </submittedName>
</protein>
<dbReference type="Pfam" id="PF08241">
    <property type="entry name" value="Methyltransf_11"/>
    <property type="match status" value="1"/>
</dbReference>
<evidence type="ECO:0000313" key="2">
    <source>
        <dbReference type="EMBL" id="KKQ92851.1"/>
    </source>
</evidence>
<dbReference type="AlphaFoldDB" id="A0A0G0PU23"/>
<dbReference type="InterPro" id="IPR029063">
    <property type="entry name" value="SAM-dependent_MTases_sf"/>
</dbReference>
<sequence>MKCLNKMNYFDENYDDEKRWMSYFHQAKEVLAFKPESILVVGKGNGLVAEYLKLNDIKVITIDIDENTKPDVIASVVKMPFRDNEFDIILCAQVLEHLPYNDFEKSLLEIKRVAKLGAVISLPHFGPAIKFCLKIPLLPPMRFMIKLPYPIKHKFKGEHYWEIGKRGFGAGKIKNDFKKAGFKIEKDFIVFENPLHHFFILNK</sequence>
<dbReference type="Gene3D" id="3.40.50.150">
    <property type="entry name" value="Vaccinia Virus protein VP39"/>
    <property type="match status" value="1"/>
</dbReference>